<proteinExistence type="inferred from homology"/>
<dbReference type="AlphaFoldDB" id="A0A7D5Z8C4"/>
<name>A0A7D5Z8C4_9HYPO</name>
<feature type="signal peptide" evidence="10">
    <location>
        <begin position="1"/>
        <end position="17"/>
    </location>
</feature>
<reference evidence="11 12" key="1">
    <citation type="submission" date="2020-07" db="EMBL/GenBank/DDBJ databases">
        <title>Telomere length de novo assembly of all 7 chromosomes of the fungus, Metarhizium brunneum, using a novel assembly pipeline.</title>
        <authorList>
            <person name="Saud z."/>
            <person name="Kortsinoglou A."/>
            <person name="Kouvelis V.N."/>
            <person name="Butt T.M."/>
        </authorList>
    </citation>
    <scope>NUCLEOTIDE SEQUENCE [LARGE SCALE GENOMIC DNA]</scope>
    <source>
        <strain evidence="11 12">4556</strain>
    </source>
</reference>
<evidence type="ECO:0000256" key="4">
    <source>
        <dbReference type="ARBA" id="ARBA00022723"/>
    </source>
</evidence>
<dbReference type="InterPro" id="IPR017972">
    <property type="entry name" value="Cyt_P450_CS"/>
</dbReference>
<evidence type="ECO:0000256" key="10">
    <source>
        <dbReference type="SAM" id="SignalP"/>
    </source>
</evidence>
<dbReference type="InterPro" id="IPR002401">
    <property type="entry name" value="Cyt_P450_E_grp-I"/>
</dbReference>
<evidence type="ECO:0000256" key="2">
    <source>
        <dbReference type="ARBA" id="ARBA00010617"/>
    </source>
</evidence>
<sequence>MFWQLALLFFATTLCKAVYELHFSRLSHIPGPKLAAFTRLYELYYDVVLRGKYTHKIAEMHSQYGPIIRVGPREVHINNPDFYETVYALRGKRNKDPWFTSNFAVPKSSFGTLSHDVHRSRRSLMAPYFSKARVQRIGSTILAKVDKLVRRLEEFVHSQQPLKLDPVFSCLLVDIVSEYTNYKCFNYLDSPDFQPIWADTTKDLSECAMMSRNLPGVFGILACLPRRLVKQIYPKLITVMNFRADCIKEVAHMFHNTSDSKEMAEVKFCQEPTLFHDLLKLESSPDAEERVLHEFISIITAGTETTSNTLTAITFHVLNNIKIKQKLRDELYQAFGDGNAMTWTELEQLPYLVGEEVPKIVATATNLSYAFQTGVIYEGLRLSYGLSTRSPRVSPDEALQFGDTIIPPNVAIGMASVIMHHNETSFPDSHKFMPERWTDPEERRRLSKYLVAFSKGSRQCIGRHLALANLYFTVSTMFRKFEMQLFETTEDDIKLEHDVMLPRPKLTSKGVRVKIKRPIV</sequence>
<keyword evidence="12" id="KW-1185">Reference proteome</keyword>
<feature type="chain" id="PRO_5028965902" description="Cytochrome P450" evidence="10">
    <location>
        <begin position="18"/>
        <end position="520"/>
    </location>
</feature>
<dbReference type="Proteomes" id="UP000510686">
    <property type="component" value="Chromosome 3"/>
</dbReference>
<dbReference type="PANTHER" id="PTHR24305">
    <property type="entry name" value="CYTOCHROME P450"/>
    <property type="match status" value="1"/>
</dbReference>
<evidence type="ECO:0000256" key="5">
    <source>
        <dbReference type="ARBA" id="ARBA00023002"/>
    </source>
</evidence>
<keyword evidence="4 8" id="KW-0479">Metal-binding</keyword>
<dbReference type="Gene3D" id="1.10.630.10">
    <property type="entry name" value="Cytochrome P450"/>
    <property type="match status" value="1"/>
</dbReference>
<dbReference type="KEGG" id="mbrn:26246735"/>
<dbReference type="GeneID" id="26246735"/>
<evidence type="ECO:0000256" key="3">
    <source>
        <dbReference type="ARBA" id="ARBA00022617"/>
    </source>
</evidence>
<evidence type="ECO:0000313" key="12">
    <source>
        <dbReference type="Proteomes" id="UP000510686"/>
    </source>
</evidence>
<dbReference type="PRINTS" id="PR00463">
    <property type="entry name" value="EP450I"/>
</dbReference>
<dbReference type="PANTHER" id="PTHR24305:SF157">
    <property type="entry name" value="N-ACETYLTRYPTOPHAN 6-HYDROXYLASE IVOC-RELATED"/>
    <property type="match status" value="1"/>
</dbReference>
<evidence type="ECO:0008006" key="13">
    <source>
        <dbReference type="Google" id="ProtNLM"/>
    </source>
</evidence>
<feature type="binding site" description="axial binding residue" evidence="8">
    <location>
        <position position="460"/>
    </location>
    <ligand>
        <name>heme</name>
        <dbReference type="ChEBI" id="CHEBI:30413"/>
    </ligand>
    <ligandPart>
        <name>Fe</name>
        <dbReference type="ChEBI" id="CHEBI:18248"/>
    </ligandPart>
</feature>
<comment type="similarity">
    <text evidence="2 9">Belongs to the cytochrome P450 family.</text>
</comment>
<dbReference type="InterPro" id="IPR050121">
    <property type="entry name" value="Cytochrome_P450_monoxygenase"/>
</dbReference>
<dbReference type="Pfam" id="PF00067">
    <property type="entry name" value="p450"/>
    <property type="match status" value="2"/>
</dbReference>
<evidence type="ECO:0000256" key="7">
    <source>
        <dbReference type="ARBA" id="ARBA00023033"/>
    </source>
</evidence>
<evidence type="ECO:0000313" key="11">
    <source>
        <dbReference type="EMBL" id="QLI69189.1"/>
    </source>
</evidence>
<dbReference type="InterPro" id="IPR036396">
    <property type="entry name" value="Cyt_P450_sf"/>
</dbReference>
<keyword evidence="3 8" id="KW-0349">Heme</keyword>
<dbReference type="CDD" id="cd11062">
    <property type="entry name" value="CYP58-like"/>
    <property type="match status" value="1"/>
</dbReference>
<protein>
    <recommendedName>
        <fullName evidence="13">Cytochrome P450</fullName>
    </recommendedName>
</protein>
<dbReference type="PROSITE" id="PS00086">
    <property type="entry name" value="CYTOCHROME_P450"/>
    <property type="match status" value="1"/>
</dbReference>
<dbReference type="GO" id="GO:0005506">
    <property type="term" value="F:iron ion binding"/>
    <property type="evidence" value="ECO:0007669"/>
    <property type="project" value="InterPro"/>
</dbReference>
<dbReference type="PRINTS" id="PR00385">
    <property type="entry name" value="P450"/>
</dbReference>
<evidence type="ECO:0000256" key="6">
    <source>
        <dbReference type="ARBA" id="ARBA00023004"/>
    </source>
</evidence>
<dbReference type="EMBL" id="CP058934">
    <property type="protein sequence ID" value="QLI69189.1"/>
    <property type="molecule type" value="Genomic_DNA"/>
</dbReference>
<keyword evidence="10" id="KW-0732">Signal</keyword>
<dbReference type="GO" id="GO:0016705">
    <property type="term" value="F:oxidoreductase activity, acting on paired donors, with incorporation or reduction of molecular oxygen"/>
    <property type="evidence" value="ECO:0007669"/>
    <property type="project" value="InterPro"/>
</dbReference>
<dbReference type="SUPFAM" id="SSF48264">
    <property type="entry name" value="Cytochrome P450"/>
    <property type="match status" value="1"/>
</dbReference>
<dbReference type="GO" id="GO:0020037">
    <property type="term" value="F:heme binding"/>
    <property type="evidence" value="ECO:0007669"/>
    <property type="project" value="InterPro"/>
</dbReference>
<keyword evidence="6 8" id="KW-0408">Iron</keyword>
<comment type="cofactor">
    <cofactor evidence="1 8">
        <name>heme</name>
        <dbReference type="ChEBI" id="CHEBI:30413"/>
    </cofactor>
</comment>
<dbReference type="InterPro" id="IPR001128">
    <property type="entry name" value="Cyt_P450"/>
</dbReference>
<accession>A0A7D5Z8C4</accession>
<keyword evidence="7 9" id="KW-0503">Monooxygenase</keyword>
<organism evidence="11 12">
    <name type="scientific">Metarhizium brunneum</name>
    <dbReference type="NCBI Taxonomy" id="500148"/>
    <lineage>
        <taxon>Eukaryota</taxon>
        <taxon>Fungi</taxon>
        <taxon>Dikarya</taxon>
        <taxon>Ascomycota</taxon>
        <taxon>Pezizomycotina</taxon>
        <taxon>Sordariomycetes</taxon>
        <taxon>Hypocreomycetidae</taxon>
        <taxon>Hypocreales</taxon>
        <taxon>Clavicipitaceae</taxon>
        <taxon>Metarhizium</taxon>
    </lineage>
</organism>
<dbReference type="RefSeq" id="XP_065986751.1">
    <property type="nucleotide sequence ID" value="XM_066130543.1"/>
</dbReference>
<evidence type="ECO:0000256" key="8">
    <source>
        <dbReference type="PIRSR" id="PIRSR602401-1"/>
    </source>
</evidence>
<gene>
    <name evidence="11" type="ORF">G6M90_00g052440</name>
</gene>
<dbReference type="GO" id="GO:0004497">
    <property type="term" value="F:monooxygenase activity"/>
    <property type="evidence" value="ECO:0007669"/>
    <property type="project" value="UniProtKB-KW"/>
</dbReference>
<dbReference type="OrthoDB" id="3945418at2759"/>
<keyword evidence="5 9" id="KW-0560">Oxidoreductase</keyword>
<evidence type="ECO:0000256" key="1">
    <source>
        <dbReference type="ARBA" id="ARBA00001971"/>
    </source>
</evidence>
<evidence type="ECO:0000256" key="9">
    <source>
        <dbReference type="RuleBase" id="RU000461"/>
    </source>
</evidence>